<evidence type="ECO:0000313" key="3">
    <source>
        <dbReference type="Proteomes" id="UP000269208"/>
    </source>
</evidence>
<dbReference type="GO" id="GO:0006744">
    <property type="term" value="P:ubiquinone biosynthetic process"/>
    <property type="evidence" value="ECO:0007669"/>
    <property type="project" value="TreeGrafter"/>
</dbReference>
<dbReference type="InterPro" id="IPR002830">
    <property type="entry name" value="UbiD"/>
</dbReference>
<sequence length="110" mass="12640">MGVWSFLRQFMYTKFVIVCDDDVNARDWNDVIWAITTRMDPARDTVLVENTPIDYLDFASPVSGLGSKMGLDATNKWPGETQREWGRPIVKDPEVTARIDAIWDELAIFK</sequence>
<dbReference type="SUPFAM" id="SSF143968">
    <property type="entry name" value="UbiD C-terminal domain-like"/>
    <property type="match status" value="1"/>
</dbReference>
<evidence type="ECO:0000259" key="1">
    <source>
        <dbReference type="Pfam" id="PF20696"/>
    </source>
</evidence>
<dbReference type="InterPro" id="IPR049381">
    <property type="entry name" value="UbiD-like_C"/>
</dbReference>
<dbReference type="EC" id="4.1.1.-" evidence="2"/>
<protein>
    <submittedName>
        <fullName evidence="2">3-polyprenyl-4-hydroxybenzoate carboxylyase</fullName>
        <ecNumber evidence="2">4.1.1.-</ecNumber>
    </submittedName>
</protein>
<dbReference type="PANTHER" id="PTHR30108">
    <property type="entry name" value="3-OCTAPRENYL-4-HYDROXYBENZOATE CARBOXY-LYASE-RELATED"/>
    <property type="match status" value="1"/>
</dbReference>
<dbReference type="EMBL" id="LR134190">
    <property type="protein sequence ID" value="VEB51868.1"/>
    <property type="molecule type" value="Genomic_DNA"/>
</dbReference>
<dbReference type="Proteomes" id="UP000269208">
    <property type="component" value="Chromosome"/>
</dbReference>
<keyword evidence="2" id="KW-0456">Lyase</keyword>
<dbReference type="Pfam" id="PF20696">
    <property type="entry name" value="UbiD_C"/>
    <property type="match status" value="1"/>
</dbReference>
<dbReference type="PANTHER" id="PTHR30108:SF17">
    <property type="entry name" value="FERULIC ACID DECARBOXYLASE 1"/>
    <property type="match status" value="1"/>
</dbReference>
<evidence type="ECO:0000313" key="2">
    <source>
        <dbReference type="EMBL" id="VEB51868.1"/>
    </source>
</evidence>
<dbReference type="FunFam" id="1.20.5.570:FF:000001">
    <property type="entry name" value="3-octaprenyl-4-hydroxybenzoate carboxy-lyase"/>
    <property type="match status" value="1"/>
</dbReference>
<organism evidence="2 3">
    <name type="scientific">Salmonella enterica I</name>
    <dbReference type="NCBI Taxonomy" id="59201"/>
    <lineage>
        <taxon>Bacteria</taxon>
        <taxon>Pseudomonadati</taxon>
        <taxon>Pseudomonadota</taxon>
        <taxon>Gammaproteobacteria</taxon>
        <taxon>Enterobacterales</taxon>
        <taxon>Enterobacteriaceae</taxon>
        <taxon>Salmonella</taxon>
    </lineage>
</organism>
<feature type="domain" description="3-octaprenyl-4-hydroxybenzoate carboxy-lyase-like C-terminal" evidence="1">
    <location>
        <begin position="1"/>
        <end position="73"/>
    </location>
</feature>
<name>A0A3S4K4B1_SALET</name>
<dbReference type="GO" id="GO:0008694">
    <property type="term" value="F:4-hydroxy-3-polyprenylbenzoate decarboxylase activity"/>
    <property type="evidence" value="ECO:0007669"/>
    <property type="project" value="TreeGrafter"/>
</dbReference>
<gene>
    <name evidence="2" type="primary">ubiD_1</name>
    <name evidence="2" type="ORF">NCTC6754_01603</name>
</gene>
<reference evidence="2 3" key="1">
    <citation type="submission" date="2018-12" db="EMBL/GenBank/DDBJ databases">
        <authorList>
            <consortium name="Pathogen Informatics"/>
        </authorList>
    </citation>
    <scope>NUCLEOTIDE SEQUENCE [LARGE SCALE GENOMIC DNA]</scope>
    <source>
        <strain evidence="2 3">NCTC6754</strain>
    </source>
</reference>
<dbReference type="AlphaFoldDB" id="A0A3S4K4B1"/>
<dbReference type="Gene3D" id="3.40.1670.10">
    <property type="entry name" value="UbiD C-terminal domain-like"/>
    <property type="match status" value="1"/>
</dbReference>
<dbReference type="GO" id="GO:0005829">
    <property type="term" value="C:cytosol"/>
    <property type="evidence" value="ECO:0007669"/>
    <property type="project" value="TreeGrafter"/>
</dbReference>
<accession>A0A3S4K4B1</accession>
<dbReference type="Gene3D" id="1.20.5.570">
    <property type="entry name" value="Single helix bin"/>
    <property type="match status" value="1"/>
</dbReference>
<proteinExistence type="predicted"/>